<dbReference type="InterPro" id="IPR004089">
    <property type="entry name" value="MCPsignal_dom"/>
</dbReference>
<comment type="subcellular location">
    <subcellularLocation>
        <location evidence="1">Cell inner membrane</location>
        <topology evidence="1">Multi-pass membrane protein</topology>
    </subcellularLocation>
</comment>
<dbReference type="PANTHER" id="PTHR32089">
    <property type="entry name" value="METHYL-ACCEPTING CHEMOTAXIS PROTEIN MCPB"/>
    <property type="match status" value="1"/>
</dbReference>
<keyword evidence="10" id="KW-1185">Reference proteome</keyword>
<dbReference type="HOGENOM" id="CLU_000445_137_0_5"/>
<dbReference type="Pfam" id="PF00015">
    <property type="entry name" value="MCPsignal"/>
    <property type="match status" value="1"/>
</dbReference>
<keyword evidence="6" id="KW-0812">Transmembrane</keyword>
<dbReference type="KEGG" id="hba:Hbal_0138"/>
<feature type="transmembrane region" description="Helical" evidence="6">
    <location>
        <begin position="47"/>
        <end position="65"/>
    </location>
</feature>
<dbReference type="GO" id="GO:0006935">
    <property type="term" value="P:chemotaxis"/>
    <property type="evidence" value="ECO:0007669"/>
    <property type="project" value="InterPro"/>
</dbReference>
<evidence type="ECO:0000256" key="6">
    <source>
        <dbReference type="SAM" id="Phobius"/>
    </source>
</evidence>
<protein>
    <submittedName>
        <fullName evidence="9">Methyl-accepting chemotaxis sensory transducer</fullName>
    </submittedName>
</protein>
<sequence>MKSQNNLDIAAFNINDLRAHFSKFAVALLWILVALVAISGFTQQGAASLPALGLAILLAGTGTASNIKQPGGSSASTTISIALAGLIAVLVYNFSWNGEGVAFQIDMHMAFFAGLAVVVGFLNWRALVAFSGVVAFHHLTLSFIFPSAVFPDGAPIARIALHAVILVSQCAVLIWLTQQVHKLFAANAASMANSEASAQQAIELQKTVEEGAKENERRYSQLQAFATEFRSDVSDLMTGLTSRAQELDQVANELEASAQASIGTSTNLSDASQLAAHNVDSAAAATEQLASSISTIAQKIAATNAVVSDADKSVRSSSETVATLSDNARKIGDVISIISDIAEQTNLLALNATIEAARAGEAGRGFAVVATEVKQLADQTAKATVEIAEQVQSIQLASEDTSKIIETISNVISEVTNQTTSVAQDVDEQNSATNEIAHSTRTASEGTNTVGKEVKIAIESAEKTSQIAAKIVSASGNVAIASDRLRNSVDDFLKKVV</sequence>
<keyword evidence="6" id="KW-1133">Transmembrane helix</keyword>
<dbReference type="Proteomes" id="UP000002745">
    <property type="component" value="Chromosome"/>
</dbReference>
<evidence type="ECO:0000256" key="4">
    <source>
        <dbReference type="ARBA" id="ARBA00029447"/>
    </source>
</evidence>
<feature type="transmembrane region" description="Helical" evidence="6">
    <location>
        <begin position="156"/>
        <end position="176"/>
    </location>
</feature>
<keyword evidence="2" id="KW-1003">Cell membrane</keyword>
<evidence type="ECO:0000259" key="7">
    <source>
        <dbReference type="PROSITE" id="PS50111"/>
    </source>
</evidence>
<dbReference type="eggNOG" id="COG0840">
    <property type="taxonomic scope" value="Bacteria"/>
</dbReference>
<accession>C6XL11</accession>
<dbReference type="PRINTS" id="PR00260">
    <property type="entry name" value="CHEMTRNSDUCR"/>
</dbReference>
<evidence type="ECO:0000313" key="9">
    <source>
        <dbReference type="EMBL" id="ACT57840.1"/>
    </source>
</evidence>
<keyword evidence="3 5" id="KW-0807">Transducer</keyword>
<dbReference type="STRING" id="582402.Hbal_0138"/>
<dbReference type="PROSITE" id="PS50111">
    <property type="entry name" value="CHEMOTAXIS_TRANSDUC_2"/>
    <property type="match status" value="1"/>
</dbReference>
<organism evidence="9 10">
    <name type="scientific">Hirschia baltica (strain ATCC 49814 / DSM 5838 / IFAM 1418)</name>
    <dbReference type="NCBI Taxonomy" id="582402"/>
    <lineage>
        <taxon>Bacteria</taxon>
        <taxon>Pseudomonadati</taxon>
        <taxon>Pseudomonadota</taxon>
        <taxon>Alphaproteobacteria</taxon>
        <taxon>Hyphomonadales</taxon>
        <taxon>Hyphomonadaceae</taxon>
        <taxon>Hirschia</taxon>
    </lineage>
</organism>
<keyword evidence="2" id="KW-0997">Cell inner membrane</keyword>
<feature type="transmembrane region" description="Helical" evidence="6">
    <location>
        <begin position="77"/>
        <end position="95"/>
    </location>
</feature>
<dbReference type="EMBL" id="CP001678">
    <property type="protein sequence ID" value="ACT57840.1"/>
    <property type="molecule type" value="Genomic_DNA"/>
</dbReference>
<evidence type="ECO:0000256" key="3">
    <source>
        <dbReference type="ARBA" id="ARBA00023224"/>
    </source>
</evidence>
<evidence type="ECO:0000256" key="2">
    <source>
        <dbReference type="ARBA" id="ARBA00022519"/>
    </source>
</evidence>
<comment type="similarity">
    <text evidence="4">Belongs to the methyl-accepting chemotaxis (MCP) protein family.</text>
</comment>
<dbReference type="PROSITE" id="PS50192">
    <property type="entry name" value="T_SNARE"/>
    <property type="match status" value="1"/>
</dbReference>
<dbReference type="RefSeq" id="WP_012777998.1">
    <property type="nucleotide sequence ID" value="NC_012982.1"/>
</dbReference>
<feature type="transmembrane region" description="Helical" evidence="6">
    <location>
        <begin position="21"/>
        <end position="41"/>
    </location>
</feature>
<dbReference type="GO" id="GO:0004888">
    <property type="term" value="F:transmembrane signaling receptor activity"/>
    <property type="evidence" value="ECO:0007669"/>
    <property type="project" value="InterPro"/>
</dbReference>
<dbReference type="SUPFAM" id="SSF58104">
    <property type="entry name" value="Methyl-accepting chemotaxis protein (MCP) signaling domain"/>
    <property type="match status" value="1"/>
</dbReference>
<feature type="transmembrane region" description="Helical" evidence="6">
    <location>
        <begin position="127"/>
        <end position="150"/>
    </location>
</feature>
<feature type="domain" description="Methyl-accepting transducer" evidence="7">
    <location>
        <begin position="218"/>
        <end position="468"/>
    </location>
</feature>
<dbReference type="InterPro" id="IPR004090">
    <property type="entry name" value="Chemotax_Me-accpt_rcpt"/>
</dbReference>
<evidence type="ECO:0000256" key="5">
    <source>
        <dbReference type="PROSITE-ProRule" id="PRU00284"/>
    </source>
</evidence>
<evidence type="ECO:0000259" key="8">
    <source>
        <dbReference type="PROSITE" id="PS50192"/>
    </source>
</evidence>
<feature type="transmembrane region" description="Helical" evidence="6">
    <location>
        <begin position="101"/>
        <end position="122"/>
    </location>
</feature>
<dbReference type="GO" id="GO:0005886">
    <property type="term" value="C:plasma membrane"/>
    <property type="evidence" value="ECO:0007669"/>
    <property type="project" value="UniProtKB-SubCell"/>
</dbReference>
<proteinExistence type="inferred from homology"/>
<evidence type="ECO:0000256" key="1">
    <source>
        <dbReference type="ARBA" id="ARBA00004429"/>
    </source>
</evidence>
<dbReference type="PANTHER" id="PTHR32089:SF112">
    <property type="entry name" value="LYSOZYME-LIKE PROTEIN-RELATED"/>
    <property type="match status" value="1"/>
</dbReference>
<gene>
    <name evidence="9" type="ordered locus">Hbal_0138</name>
</gene>
<dbReference type="OrthoDB" id="354287at2"/>
<evidence type="ECO:0000313" key="10">
    <source>
        <dbReference type="Proteomes" id="UP000002745"/>
    </source>
</evidence>
<keyword evidence="6" id="KW-0472">Membrane</keyword>
<dbReference type="AlphaFoldDB" id="C6XL11"/>
<dbReference type="Gene3D" id="1.10.287.950">
    <property type="entry name" value="Methyl-accepting chemotaxis protein"/>
    <property type="match status" value="1"/>
</dbReference>
<reference evidence="10" key="1">
    <citation type="journal article" date="2011" name="J. Bacteriol.">
        <title>Genome sequences of eight morphologically diverse alphaproteobacteria.</title>
        <authorList>
            <consortium name="US DOE Joint Genome Institute"/>
            <person name="Brown P.J."/>
            <person name="Kysela D.T."/>
            <person name="Buechlein A."/>
            <person name="Hemmerich C."/>
            <person name="Brun Y.V."/>
        </authorList>
    </citation>
    <scope>NUCLEOTIDE SEQUENCE [LARGE SCALE GENOMIC DNA]</scope>
    <source>
        <strain evidence="10">ATCC 49814 / DSM 5838 / IFAM 1418</strain>
    </source>
</reference>
<dbReference type="GO" id="GO:0007165">
    <property type="term" value="P:signal transduction"/>
    <property type="evidence" value="ECO:0007669"/>
    <property type="project" value="UniProtKB-KW"/>
</dbReference>
<dbReference type="InterPro" id="IPR000727">
    <property type="entry name" value="T_SNARE_dom"/>
</dbReference>
<feature type="domain" description="T-SNARE coiled-coil homology" evidence="8">
    <location>
        <begin position="395"/>
        <end position="457"/>
    </location>
</feature>
<name>C6XL11_HIRBI</name>
<dbReference type="SMART" id="SM00283">
    <property type="entry name" value="MA"/>
    <property type="match status" value="1"/>
</dbReference>